<dbReference type="EMBL" id="JAGSOW010000008">
    <property type="protein sequence ID" value="MDC3737400.1"/>
    <property type="molecule type" value="Genomic_DNA"/>
</dbReference>
<sequence length="186" mass="21183">MKDTISYIYSIGHGSRKIEDFIHLLKTYEVKYVVDVRSKPRSRFHPQYNQKALQELLKESDIGYLFLGNQLGGLPNDTACYDEEGHVVYKKVEAMDFYREGLARLVSANEKNIKIACMCSEIDPCDCHRSKLIGVSLESQEIHMLHINRSGAIETQSNVIKNVINASSGKDLFSDDTSLKSRNSYR</sequence>
<gene>
    <name evidence="1" type="ORF">KDL27_16550</name>
</gene>
<accession>A0AB35JME5</accession>
<proteinExistence type="predicted"/>
<evidence type="ECO:0000313" key="1">
    <source>
        <dbReference type="EMBL" id="MDC3737400.1"/>
    </source>
</evidence>
<dbReference type="PANTHER" id="PTHR39337">
    <property type="entry name" value="BLR5642 PROTEIN"/>
    <property type="match status" value="1"/>
</dbReference>
<name>A0AB35JME5_PSESY</name>
<protein>
    <submittedName>
        <fullName evidence="1">DUF488 domain-containing protein</fullName>
    </submittedName>
</protein>
<dbReference type="AlphaFoldDB" id="A0AB35JME5"/>
<dbReference type="InterPro" id="IPR014519">
    <property type="entry name" value="UCP024492"/>
</dbReference>
<reference evidence="1" key="1">
    <citation type="submission" date="2021-04" db="EMBL/GenBank/DDBJ databases">
        <title>Genome Sequence and Comparative Genome Analysis of Pseudomonas syringae pv. syringae strains EC33 and LMG5496 isolated from Citrus plants from Tunisia and Greece.</title>
        <authorList>
            <person name="Abdellatif E."/>
            <person name="Baeyen S."/>
        </authorList>
    </citation>
    <scope>NUCLEOTIDE SEQUENCE</scope>
    <source>
        <strain evidence="1">LMG 5496</strain>
    </source>
</reference>
<dbReference type="Pfam" id="PF04343">
    <property type="entry name" value="DUF488"/>
    <property type="match status" value="1"/>
</dbReference>
<comment type="caution">
    <text evidence="1">The sequence shown here is derived from an EMBL/GenBank/DDBJ whole genome shotgun (WGS) entry which is preliminary data.</text>
</comment>
<dbReference type="InterPro" id="IPR007438">
    <property type="entry name" value="DUF488"/>
</dbReference>
<dbReference type="Proteomes" id="UP001220207">
    <property type="component" value="Unassembled WGS sequence"/>
</dbReference>
<dbReference type="PIRSF" id="PIRSF024492">
    <property type="entry name" value="UCP024492"/>
    <property type="match status" value="1"/>
</dbReference>
<dbReference type="RefSeq" id="WP_272234723.1">
    <property type="nucleotide sequence ID" value="NZ_JAGSOW010000008.1"/>
</dbReference>
<organism evidence="1 2">
    <name type="scientific">Pseudomonas syringae pv. syringae</name>
    <dbReference type="NCBI Taxonomy" id="321"/>
    <lineage>
        <taxon>Bacteria</taxon>
        <taxon>Pseudomonadati</taxon>
        <taxon>Pseudomonadota</taxon>
        <taxon>Gammaproteobacteria</taxon>
        <taxon>Pseudomonadales</taxon>
        <taxon>Pseudomonadaceae</taxon>
        <taxon>Pseudomonas</taxon>
        <taxon>Pseudomonas syringae</taxon>
    </lineage>
</organism>
<dbReference type="PANTHER" id="PTHR39337:SF1">
    <property type="entry name" value="BLR5642 PROTEIN"/>
    <property type="match status" value="1"/>
</dbReference>
<evidence type="ECO:0000313" key="2">
    <source>
        <dbReference type="Proteomes" id="UP001220207"/>
    </source>
</evidence>